<dbReference type="Gene3D" id="3.40.50.150">
    <property type="entry name" value="Vaccinia Virus protein VP39"/>
    <property type="match status" value="1"/>
</dbReference>
<dbReference type="PANTHER" id="PTHR43464">
    <property type="entry name" value="METHYLTRANSFERASE"/>
    <property type="match status" value="1"/>
</dbReference>
<feature type="domain" description="Methyltransferase type 11" evidence="4">
    <location>
        <begin position="13"/>
        <end position="109"/>
    </location>
</feature>
<keyword evidence="6" id="KW-1185">Reference proteome</keyword>
<dbReference type="SUPFAM" id="SSF53335">
    <property type="entry name" value="S-adenosyl-L-methionine-dependent methyltransferases"/>
    <property type="match status" value="1"/>
</dbReference>
<evidence type="ECO:0000313" key="6">
    <source>
        <dbReference type="Proteomes" id="UP000450000"/>
    </source>
</evidence>
<dbReference type="EMBL" id="WBOF01000001">
    <property type="protein sequence ID" value="MQS10906.1"/>
    <property type="molecule type" value="Genomic_DNA"/>
</dbReference>
<dbReference type="InterPro" id="IPR013216">
    <property type="entry name" value="Methyltransf_11"/>
</dbReference>
<reference evidence="5 6" key="1">
    <citation type="submission" date="2019-09" db="EMBL/GenBank/DDBJ databases">
        <title>Genome Sequences of Streptomyces kaniharaensis ATCC 21070.</title>
        <authorList>
            <person name="Zhu W."/>
            <person name="De Crecy-Lagard V."/>
            <person name="Richards N.G."/>
        </authorList>
    </citation>
    <scope>NUCLEOTIDE SEQUENCE [LARGE SCALE GENOMIC DNA]</scope>
    <source>
        <strain evidence="5 6">SF-557</strain>
    </source>
</reference>
<evidence type="ECO:0000259" key="4">
    <source>
        <dbReference type="Pfam" id="PF08241"/>
    </source>
</evidence>
<organism evidence="5 6">
    <name type="scientific">Streptomyces kaniharaensis</name>
    <dbReference type="NCBI Taxonomy" id="212423"/>
    <lineage>
        <taxon>Bacteria</taxon>
        <taxon>Bacillati</taxon>
        <taxon>Actinomycetota</taxon>
        <taxon>Actinomycetes</taxon>
        <taxon>Kitasatosporales</taxon>
        <taxon>Streptomycetaceae</taxon>
        <taxon>Streptomyces</taxon>
    </lineage>
</organism>
<evidence type="ECO:0000256" key="1">
    <source>
        <dbReference type="ARBA" id="ARBA00022603"/>
    </source>
</evidence>
<dbReference type="AlphaFoldDB" id="A0A6N7KHQ5"/>
<accession>A0A6N7KHQ5</accession>
<name>A0A6N7KHQ5_9ACTN</name>
<proteinExistence type="predicted"/>
<evidence type="ECO:0000256" key="3">
    <source>
        <dbReference type="ARBA" id="ARBA00022691"/>
    </source>
</evidence>
<keyword evidence="1 5" id="KW-0489">Methyltransferase</keyword>
<evidence type="ECO:0000313" key="5">
    <source>
        <dbReference type="EMBL" id="MQS10906.1"/>
    </source>
</evidence>
<dbReference type="Proteomes" id="UP000450000">
    <property type="component" value="Unassembled WGS sequence"/>
</dbReference>
<dbReference type="Pfam" id="PF08241">
    <property type="entry name" value="Methyltransf_11"/>
    <property type="match status" value="1"/>
</dbReference>
<evidence type="ECO:0000256" key="2">
    <source>
        <dbReference type="ARBA" id="ARBA00022679"/>
    </source>
</evidence>
<keyword evidence="2 5" id="KW-0808">Transferase</keyword>
<dbReference type="PANTHER" id="PTHR43464:SF19">
    <property type="entry name" value="UBIQUINONE BIOSYNTHESIS O-METHYLTRANSFERASE, MITOCHONDRIAL"/>
    <property type="match status" value="1"/>
</dbReference>
<protein>
    <submittedName>
        <fullName evidence="5">Class I SAM-dependent methyltransferase</fullName>
    </submittedName>
</protein>
<dbReference type="GO" id="GO:0008757">
    <property type="term" value="F:S-adenosylmethionine-dependent methyltransferase activity"/>
    <property type="evidence" value="ECO:0007669"/>
    <property type="project" value="InterPro"/>
</dbReference>
<dbReference type="CDD" id="cd02440">
    <property type="entry name" value="AdoMet_MTases"/>
    <property type="match status" value="1"/>
</dbReference>
<comment type="caution">
    <text evidence="5">The sequence shown here is derived from an EMBL/GenBank/DDBJ whole genome shotgun (WGS) entry which is preliminary data.</text>
</comment>
<keyword evidence="3" id="KW-0949">S-adenosyl-L-methionine</keyword>
<dbReference type="GO" id="GO:0032259">
    <property type="term" value="P:methylation"/>
    <property type="evidence" value="ECO:0007669"/>
    <property type="project" value="UniProtKB-KW"/>
</dbReference>
<gene>
    <name evidence="5" type="ORF">F7Q99_01075</name>
</gene>
<sequence>MLHLFPPAPAAVLDIGAGTGRDAAALAALGHPVVAAEPTPELRCLGKQLHAGSGIRWIDDALPALPSLGAERFDLVLLTAVWMHLAPAERPPAMRTLARLLAPGGRVVLSLRHGPVPPGRRMFDVPPNETVTLAATHHLRLLHRTAHPDLHARPGVHWTVLAFEPA</sequence>
<dbReference type="InterPro" id="IPR029063">
    <property type="entry name" value="SAM-dependent_MTases_sf"/>
</dbReference>
<dbReference type="OrthoDB" id="9810615at2"/>